<evidence type="ECO:0000313" key="1">
    <source>
        <dbReference type="EMBL" id="RXG20331.1"/>
    </source>
</evidence>
<dbReference type="NCBIfam" id="NF041925">
    <property type="entry name" value="QatC"/>
    <property type="match status" value="1"/>
</dbReference>
<organism evidence="1 2">
    <name type="scientific">Leeuwenhoekiella polynyae</name>
    <dbReference type="NCBI Taxonomy" id="1550906"/>
    <lineage>
        <taxon>Bacteria</taxon>
        <taxon>Pseudomonadati</taxon>
        <taxon>Bacteroidota</taxon>
        <taxon>Flavobacteriia</taxon>
        <taxon>Flavobacteriales</taxon>
        <taxon>Flavobacteriaceae</taxon>
        <taxon>Leeuwenhoekiella</taxon>
    </lineage>
</organism>
<name>A0A4Q0P231_9FLAO</name>
<evidence type="ECO:0008006" key="3">
    <source>
        <dbReference type="Google" id="ProtNLM"/>
    </source>
</evidence>
<dbReference type="InterPro" id="IPR049676">
    <property type="entry name" value="QatC"/>
</dbReference>
<dbReference type="Gene3D" id="3.40.50.620">
    <property type="entry name" value="HUPs"/>
    <property type="match status" value="1"/>
</dbReference>
<accession>A0A4Q0P231</accession>
<dbReference type="Proteomes" id="UP000289859">
    <property type="component" value="Unassembled WGS sequence"/>
</dbReference>
<comment type="caution">
    <text evidence="1">The sequence shown here is derived from an EMBL/GenBank/DDBJ whole genome shotgun (WGS) entry which is preliminary data.</text>
</comment>
<dbReference type="RefSeq" id="WP_128765912.1">
    <property type="nucleotide sequence ID" value="NZ_JBHUOO010000016.1"/>
</dbReference>
<protein>
    <recommendedName>
        <fullName evidence="3">7-cyano-7-deazaguanine synthase in queuosine biosynthesis</fullName>
    </recommendedName>
</protein>
<dbReference type="AlphaFoldDB" id="A0A4Q0P231"/>
<dbReference type="EMBL" id="QOVK01000011">
    <property type="protein sequence ID" value="RXG20331.1"/>
    <property type="molecule type" value="Genomic_DNA"/>
</dbReference>
<dbReference type="InterPro" id="IPR014729">
    <property type="entry name" value="Rossmann-like_a/b/a_fold"/>
</dbReference>
<keyword evidence="2" id="KW-1185">Reference proteome</keyword>
<proteinExistence type="predicted"/>
<dbReference type="OrthoDB" id="9789567at2"/>
<reference evidence="1 2" key="1">
    <citation type="submission" date="2018-07" db="EMBL/GenBank/DDBJ databases">
        <title>Leeuwenhoekiella genomics.</title>
        <authorList>
            <person name="Tahon G."/>
            <person name="Willems A."/>
        </authorList>
    </citation>
    <scope>NUCLEOTIDE SEQUENCE [LARGE SCALE GENOMIC DNA]</scope>
    <source>
        <strain evidence="1 2">LMG 29608</strain>
    </source>
</reference>
<gene>
    <name evidence="1" type="ORF">DSM02_2502</name>
</gene>
<dbReference type="SUPFAM" id="SSF52402">
    <property type="entry name" value="Adenine nucleotide alpha hydrolases-like"/>
    <property type="match status" value="1"/>
</dbReference>
<evidence type="ECO:0000313" key="2">
    <source>
        <dbReference type="Proteomes" id="UP000289859"/>
    </source>
</evidence>
<sequence length="443" mass="51039">MKKIKVILKQHRQDNFNFKEEKDVLTIFTNDRGLSETIVTTNVFDILKKCAITTSEEANDLLHLAIGLYVIDQIYSRKIFGFQGWSRYFEIYIPVAKPQLWQEIKEELENTLSFLSGDRCFFNFRELIKEEKQLKFLQENKDWKIDKVALFSGGMDSFIGAIDYLEQGNRMAFVSHHKRGSEGKAQQKLFGALKNKYGDRSFETFRFWVQPVKKNAPSADISSRMRSFLFVSLGLTIANSLGEEIDFIIPENGLISLNVPLTGTRLSSHSTRTTHPYYIYLLQNIFYHLGIKNKIYNPYQTKTKGSMALNCENLELLREFNKDTLSCSHPDQNRWKKGGKSGVNCGYCVPCIIRQAAEKKANIEDTVYIHDIINNPNSLKSKSREDLRAFQLALERLKSVSEKSLIFEVLNSGPLSFSNKYELSDYVGIYKTGMEEVAEFLYP</sequence>